<reference evidence="10 11" key="1">
    <citation type="journal article" date="2017" name="Front. Microbiol.">
        <title>Comparative Genomic Analysis of the Class Epsilonproteobacteria and Proposed Reclassification to Epsilonbacteraeota (phyl. nov.).</title>
        <authorList>
            <person name="Waite D.W."/>
            <person name="Vanwonterghem I."/>
            <person name="Rinke C."/>
            <person name="Parks D.H."/>
            <person name="Zhang Y."/>
            <person name="Takai K."/>
            <person name="Sievert S.M."/>
            <person name="Simon J."/>
            <person name="Campbell B.J."/>
            <person name="Hanson T.E."/>
            <person name="Woyke T."/>
            <person name="Klotz M.G."/>
            <person name="Hugenholtz P."/>
        </authorList>
    </citation>
    <scope>NUCLEOTIDE SEQUENCE [LARGE SCALE GENOMIC DNA]</scope>
    <source>
        <strain evidence="10">UBA12443</strain>
    </source>
</reference>
<evidence type="ECO:0000256" key="8">
    <source>
        <dbReference type="ARBA" id="ARBA00048968"/>
    </source>
</evidence>
<evidence type="ECO:0000313" key="11">
    <source>
        <dbReference type="Proteomes" id="UP000228859"/>
    </source>
</evidence>
<evidence type="ECO:0000256" key="5">
    <source>
        <dbReference type="ARBA" id="ARBA00022801"/>
    </source>
</evidence>
<evidence type="ECO:0000256" key="6">
    <source>
        <dbReference type="ARBA" id="ARBA00022833"/>
    </source>
</evidence>
<dbReference type="PANTHER" id="PTHR30616">
    <property type="entry name" value="UNCHARACTERIZED PROTEIN YFIH"/>
    <property type="match status" value="1"/>
</dbReference>
<dbReference type="GO" id="GO:0017061">
    <property type="term" value="F:S-methyl-5-thioadenosine phosphorylase activity"/>
    <property type="evidence" value="ECO:0007669"/>
    <property type="project" value="UniProtKB-EC"/>
</dbReference>
<dbReference type="GO" id="GO:0016787">
    <property type="term" value="F:hydrolase activity"/>
    <property type="evidence" value="ECO:0007669"/>
    <property type="project" value="UniProtKB-KW"/>
</dbReference>
<accession>A0A2D3WNM7</accession>
<gene>
    <name evidence="10" type="ORF">CFH83_01040</name>
</gene>
<dbReference type="SUPFAM" id="SSF64438">
    <property type="entry name" value="CNF1/YfiH-like putative cysteine hydrolases"/>
    <property type="match status" value="1"/>
</dbReference>
<comment type="caution">
    <text evidence="10">The sequence shown here is derived from an EMBL/GenBank/DDBJ whole genome shotgun (WGS) entry which is preliminary data.</text>
</comment>
<evidence type="ECO:0000313" key="10">
    <source>
        <dbReference type="EMBL" id="DAB39364.1"/>
    </source>
</evidence>
<comment type="catalytic activity">
    <reaction evidence="8">
        <text>adenosine + phosphate = alpha-D-ribose 1-phosphate + adenine</text>
        <dbReference type="Rhea" id="RHEA:27642"/>
        <dbReference type="ChEBI" id="CHEBI:16335"/>
        <dbReference type="ChEBI" id="CHEBI:16708"/>
        <dbReference type="ChEBI" id="CHEBI:43474"/>
        <dbReference type="ChEBI" id="CHEBI:57720"/>
        <dbReference type="EC" id="2.4.2.1"/>
    </reaction>
    <physiologicalReaction direction="left-to-right" evidence="8">
        <dbReference type="Rhea" id="RHEA:27643"/>
    </physiologicalReaction>
</comment>
<comment type="catalytic activity">
    <reaction evidence="7">
        <text>adenosine + H2O + H(+) = inosine + NH4(+)</text>
        <dbReference type="Rhea" id="RHEA:24408"/>
        <dbReference type="ChEBI" id="CHEBI:15377"/>
        <dbReference type="ChEBI" id="CHEBI:15378"/>
        <dbReference type="ChEBI" id="CHEBI:16335"/>
        <dbReference type="ChEBI" id="CHEBI:17596"/>
        <dbReference type="ChEBI" id="CHEBI:28938"/>
        <dbReference type="EC" id="3.5.4.4"/>
    </reaction>
    <physiologicalReaction direction="left-to-right" evidence="7">
        <dbReference type="Rhea" id="RHEA:24409"/>
    </physiologicalReaction>
</comment>
<dbReference type="Pfam" id="PF02578">
    <property type="entry name" value="Cu-oxidase_4"/>
    <property type="match status" value="1"/>
</dbReference>
<keyword evidence="4" id="KW-0479">Metal-binding</keyword>
<dbReference type="InterPro" id="IPR003730">
    <property type="entry name" value="Cu_polyphenol_OxRdtase"/>
</dbReference>
<proteinExistence type="inferred from homology"/>
<sequence length="136" mass="14909">MLYDPIQQAIGAVHAGRSGALHAILPKTITAMHQAFGTHAEDLYIVLGPSIGGCCYEINETIALECETKGYGLALRREDEKVFLDVNTILLEQLKGLGVENIEVVEHCTSCRSDEYFSYRADAQQTGRIAGVIILR</sequence>
<dbReference type="EMBL" id="DLUI01000016">
    <property type="protein sequence ID" value="DAB39364.1"/>
    <property type="molecule type" value="Genomic_DNA"/>
</dbReference>
<evidence type="ECO:0008006" key="12">
    <source>
        <dbReference type="Google" id="ProtNLM"/>
    </source>
</evidence>
<keyword evidence="6" id="KW-0862">Zinc</keyword>
<dbReference type="AlphaFoldDB" id="A0A2D3WNM7"/>
<comment type="catalytic activity">
    <reaction evidence="1">
        <text>inosine + phosphate = alpha-D-ribose 1-phosphate + hypoxanthine</text>
        <dbReference type="Rhea" id="RHEA:27646"/>
        <dbReference type="ChEBI" id="CHEBI:17368"/>
        <dbReference type="ChEBI" id="CHEBI:17596"/>
        <dbReference type="ChEBI" id="CHEBI:43474"/>
        <dbReference type="ChEBI" id="CHEBI:57720"/>
        <dbReference type="EC" id="2.4.2.1"/>
    </reaction>
    <physiologicalReaction direction="left-to-right" evidence="1">
        <dbReference type="Rhea" id="RHEA:27647"/>
    </physiologicalReaction>
</comment>
<evidence type="ECO:0000256" key="7">
    <source>
        <dbReference type="ARBA" id="ARBA00047989"/>
    </source>
</evidence>
<evidence type="ECO:0000256" key="4">
    <source>
        <dbReference type="ARBA" id="ARBA00022723"/>
    </source>
</evidence>
<evidence type="ECO:0000256" key="2">
    <source>
        <dbReference type="ARBA" id="ARBA00007353"/>
    </source>
</evidence>
<name>A0A2D3WNM7_9BACT</name>
<protein>
    <recommendedName>
        <fullName evidence="12">Laccase domain-containing protein</fullName>
    </recommendedName>
</protein>
<dbReference type="InterPro" id="IPR038371">
    <property type="entry name" value="Cu_polyphenol_OxRdtase_sf"/>
</dbReference>
<dbReference type="PANTHER" id="PTHR30616:SF2">
    <property type="entry name" value="PURINE NUCLEOSIDE PHOSPHORYLASE LACC1"/>
    <property type="match status" value="1"/>
</dbReference>
<evidence type="ECO:0000256" key="3">
    <source>
        <dbReference type="ARBA" id="ARBA00022679"/>
    </source>
</evidence>
<dbReference type="GO" id="GO:0005507">
    <property type="term" value="F:copper ion binding"/>
    <property type="evidence" value="ECO:0007669"/>
    <property type="project" value="TreeGrafter"/>
</dbReference>
<comment type="catalytic activity">
    <reaction evidence="9">
        <text>S-methyl-5'-thioadenosine + phosphate = 5-(methylsulfanyl)-alpha-D-ribose 1-phosphate + adenine</text>
        <dbReference type="Rhea" id="RHEA:11852"/>
        <dbReference type="ChEBI" id="CHEBI:16708"/>
        <dbReference type="ChEBI" id="CHEBI:17509"/>
        <dbReference type="ChEBI" id="CHEBI:43474"/>
        <dbReference type="ChEBI" id="CHEBI:58533"/>
        <dbReference type="EC" id="2.4.2.28"/>
    </reaction>
    <physiologicalReaction direction="left-to-right" evidence="9">
        <dbReference type="Rhea" id="RHEA:11853"/>
    </physiologicalReaction>
</comment>
<dbReference type="InterPro" id="IPR011324">
    <property type="entry name" value="Cytotoxic_necrot_fac-like_cat"/>
</dbReference>
<keyword evidence="3" id="KW-0808">Transferase</keyword>
<dbReference type="Gene3D" id="3.60.140.10">
    <property type="entry name" value="CNF1/YfiH-like putative cysteine hydrolases"/>
    <property type="match status" value="1"/>
</dbReference>
<dbReference type="Proteomes" id="UP000228859">
    <property type="component" value="Unassembled WGS sequence"/>
</dbReference>
<comment type="similarity">
    <text evidence="2">Belongs to the purine nucleoside phosphorylase YfiH/LACC1 family.</text>
</comment>
<evidence type="ECO:0000256" key="9">
    <source>
        <dbReference type="ARBA" id="ARBA00049893"/>
    </source>
</evidence>
<dbReference type="CDD" id="cd16833">
    <property type="entry name" value="YfiH"/>
    <property type="match status" value="1"/>
</dbReference>
<keyword evidence="5" id="KW-0378">Hydrolase</keyword>
<organism evidence="10 11">
    <name type="scientific">Sulfuricurvum kujiense</name>
    <dbReference type="NCBI Taxonomy" id="148813"/>
    <lineage>
        <taxon>Bacteria</taxon>
        <taxon>Pseudomonadati</taxon>
        <taxon>Campylobacterota</taxon>
        <taxon>Epsilonproteobacteria</taxon>
        <taxon>Campylobacterales</taxon>
        <taxon>Sulfurimonadaceae</taxon>
        <taxon>Sulfuricurvum</taxon>
    </lineage>
</organism>
<evidence type="ECO:0000256" key="1">
    <source>
        <dbReference type="ARBA" id="ARBA00000553"/>
    </source>
</evidence>